<comment type="similarity">
    <text evidence="3">Belongs to the TTC4 family.</text>
</comment>
<dbReference type="GO" id="GO:0030544">
    <property type="term" value="F:Hsp70 protein binding"/>
    <property type="evidence" value="ECO:0007669"/>
    <property type="project" value="TreeGrafter"/>
</dbReference>
<dbReference type="InterPro" id="IPR011990">
    <property type="entry name" value="TPR-like_helical_dom_sf"/>
</dbReference>
<feature type="repeat" description="TPR" evidence="4">
    <location>
        <begin position="25"/>
        <end position="58"/>
    </location>
</feature>
<dbReference type="Gene3D" id="1.25.40.10">
    <property type="entry name" value="Tetratricopeptide repeat domain"/>
    <property type="match status" value="1"/>
</dbReference>
<keyword evidence="2 4" id="KW-0802">TPR repeat</keyword>
<dbReference type="Proteomes" id="UP000265618">
    <property type="component" value="Unassembled WGS sequence"/>
</dbReference>
<feature type="domain" description="Cns1/TTC4 wheel" evidence="5">
    <location>
        <begin position="122"/>
        <end position="182"/>
    </location>
</feature>
<comment type="caution">
    <text evidence="6">The sequence shown here is derived from an EMBL/GenBank/DDBJ whole genome shotgun (WGS) entry which is preliminary data.</text>
</comment>
<dbReference type="SUPFAM" id="SSF48452">
    <property type="entry name" value="TPR-like"/>
    <property type="match status" value="1"/>
</dbReference>
<gene>
    <name evidence="6" type="ORF">KIPB_011908</name>
</gene>
<dbReference type="OrthoDB" id="420195at2759"/>
<dbReference type="GO" id="GO:0005634">
    <property type="term" value="C:nucleus"/>
    <property type="evidence" value="ECO:0007669"/>
    <property type="project" value="TreeGrafter"/>
</dbReference>
<dbReference type="InterPro" id="IPR019734">
    <property type="entry name" value="TPR_rpt"/>
</dbReference>
<evidence type="ECO:0000256" key="3">
    <source>
        <dbReference type="ARBA" id="ARBA00023602"/>
    </source>
</evidence>
<dbReference type="PANTHER" id="PTHR46035">
    <property type="entry name" value="TETRATRICOPEPTIDE REPEAT PROTEIN 4"/>
    <property type="match status" value="1"/>
</dbReference>
<dbReference type="GO" id="GO:0005829">
    <property type="term" value="C:cytosol"/>
    <property type="evidence" value="ECO:0007669"/>
    <property type="project" value="TreeGrafter"/>
</dbReference>
<sequence length="184" mass="20806">MLLSKKPYYALQDLVACLSVDPTYGKAVYRAGHCYVALGHHSRAAKAFAKALPMLKGSATVKKHMETAQAAVAAQRDRMLKASPILTAMHQQREGMMTRDVKVGQPLFEFPDNVYTPRHYVDRKNKMHYSALLVYPLMRQTDFVQDWEEGASLADTLAMVLAKRPEWDNKGIYTPTTVTACWQR</sequence>
<evidence type="ECO:0000313" key="7">
    <source>
        <dbReference type="Proteomes" id="UP000265618"/>
    </source>
</evidence>
<feature type="non-terminal residue" evidence="6">
    <location>
        <position position="1"/>
    </location>
</feature>
<dbReference type="PANTHER" id="PTHR46035:SF1">
    <property type="entry name" value="TETRATRICOPEPTIDE REPEAT PROTEIN 4"/>
    <property type="match status" value="1"/>
</dbReference>
<evidence type="ECO:0000313" key="6">
    <source>
        <dbReference type="EMBL" id="GIQ89441.1"/>
    </source>
</evidence>
<dbReference type="PROSITE" id="PS50005">
    <property type="entry name" value="TPR"/>
    <property type="match status" value="1"/>
</dbReference>
<dbReference type="AlphaFoldDB" id="A0A9K3GP64"/>
<proteinExistence type="inferred from homology"/>
<dbReference type="EMBL" id="BDIP01005047">
    <property type="protein sequence ID" value="GIQ89441.1"/>
    <property type="molecule type" value="Genomic_DNA"/>
</dbReference>
<dbReference type="InterPro" id="IPR044059">
    <property type="entry name" value="Csn1/TTC4_wheel"/>
</dbReference>
<protein>
    <recommendedName>
        <fullName evidence="5">Cns1/TTC4 wheel domain-containing protein</fullName>
    </recommendedName>
</protein>
<organism evidence="6 7">
    <name type="scientific">Kipferlia bialata</name>
    <dbReference type="NCBI Taxonomy" id="797122"/>
    <lineage>
        <taxon>Eukaryota</taxon>
        <taxon>Metamonada</taxon>
        <taxon>Carpediemonas-like organisms</taxon>
        <taxon>Kipferlia</taxon>
    </lineage>
</organism>
<name>A0A9K3GP64_9EUKA</name>
<evidence type="ECO:0000256" key="2">
    <source>
        <dbReference type="ARBA" id="ARBA00022803"/>
    </source>
</evidence>
<dbReference type="GO" id="GO:0051879">
    <property type="term" value="F:Hsp90 protein binding"/>
    <property type="evidence" value="ECO:0007669"/>
    <property type="project" value="InterPro"/>
</dbReference>
<accession>A0A9K3GP64</accession>
<evidence type="ECO:0000256" key="1">
    <source>
        <dbReference type="ARBA" id="ARBA00022737"/>
    </source>
</evidence>
<dbReference type="Pfam" id="PF18972">
    <property type="entry name" value="Wheel"/>
    <property type="match status" value="1"/>
</dbReference>
<keyword evidence="7" id="KW-1185">Reference proteome</keyword>
<evidence type="ECO:0000256" key="4">
    <source>
        <dbReference type="PROSITE-ProRule" id="PRU00339"/>
    </source>
</evidence>
<reference evidence="6 7" key="1">
    <citation type="journal article" date="2018" name="PLoS ONE">
        <title>The draft genome of Kipferlia bialata reveals reductive genome evolution in fornicate parasites.</title>
        <authorList>
            <person name="Tanifuji G."/>
            <person name="Takabayashi S."/>
            <person name="Kume K."/>
            <person name="Takagi M."/>
            <person name="Nakayama T."/>
            <person name="Kamikawa R."/>
            <person name="Inagaki Y."/>
            <person name="Hashimoto T."/>
        </authorList>
    </citation>
    <scope>NUCLEOTIDE SEQUENCE [LARGE SCALE GENOMIC DNA]</scope>
    <source>
        <strain evidence="6">NY0173</strain>
    </source>
</reference>
<keyword evidence="1" id="KW-0677">Repeat</keyword>
<dbReference type="GO" id="GO:0006457">
    <property type="term" value="P:protein folding"/>
    <property type="evidence" value="ECO:0007669"/>
    <property type="project" value="TreeGrafter"/>
</dbReference>
<evidence type="ECO:0000259" key="5">
    <source>
        <dbReference type="Pfam" id="PF18972"/>
    </source>
</evidence>